<evidence type="ECO:0000256" key="10">
    <source>
        <dbReference type="RuleBase" id="RU364125"/>
    </source>
</evidence>
<keyword evidence="11" id="KW-0282">Flagellum</keyword>
<protein>
    <recommendedName>
        <fullName evidence="10">Flagellar protein FliL</fullName>
    </recommendedName>
</protein>
<sequence length="157" mass="16946">MTEPAPASPESSPRKKGKLIPLLLTAMAALGGFGAAYTGLWSAMDLLSPAEARPHDEKPVAEFVAVPVIDLTLQGARSRNLVLAAMIETTQDKAKDIEHTMPRVSDAFNGFLSGIDPAAFDKRGVLEIVRAELLTRSRAILGDEVVHDLLITEFRLK</sequence>
<keyword evidence="7 10" id="KW-0283">Flagellar rotation</keyword>
<keyword evidence="11" id="KW-0969">Cilium</keyword>
<dbReference type="Pfam" id="PF03748">
    <property type="entry name" value="FliL"/>
    <property type="match status" value="1"/>
</dbReference>
<evidence type="ECO:0000256" key="1">
    <source>
        <dbReference type="ARBA" id="ARBA00002254"/>
    </source>
</evidence>
<keyword evidence="11" id="KW-0966">Cell projection</keyword>
<dbReference type="InterPro" id="IPR005503">
    <property type="entry name" value="FliL"/>
</dbReference>
<evidence type="ECO:0000256" key="7">
    <source>
        <dbReference type="ARBA" id="ARBA00022779"/>
    </source>
</evidence>
<evidence type="ECO:0000313" key="11">
    <source>
        <dbReference type="EMBL" id="MCQ0971049.1"/>
    </source>
</evidence>
<keyword evidence="6 10" id="KW-0812">Transmembrane</keyword>
<keyword evidence="5 10" id="KW-0145">Chemotaxis</keyword>
<comment type="subcellular location">
    <subcellularLocation>
        <location evidence="10">Cell inner membrane</location>
    </subcellularLocation>
    <subcellularLocation>
        <location evidence="2">Cell membrane</location>
        <topology evidence="2">Single-pass membrane protein</topology>
    </subcellularLocation>
</comment>
<evidence type="ECO:0000256" key="5">
    <source>
        <dbReference type="ARBA" id="ARBA00022500"/>
    </source>
</evidence>
<evidence type="ECO:0000256" key="9">
    <source>
        <dbReference type="ARBA" id="ARBA00023136"/>
    </source>
</evidence>
<keyword evidence="4" id="KW-1003">Cell membrane</keyword>
<gene>
    <name evidence="11" type="ORF">MLD63_11510</name>
</gene>
<comment type="caution">
    <text evidence="11">The sequence shown here is derived from an EMBL/GenBank/DDBJ whole genome shotgun (WGS) entry which is preliminary data.</text>
</comment>
<accession>A0ABT1MSC1</accession>
<evidence type="ECO:0000256" key="4">
    <source>
        <dbReference type="ARBA" id="ARBA00022475"/>
    </source>
</evidence>
<evidence type="ECO:0000256" key="6">
    <source>
        <dbReference type="ARBA" id="ARBA00022692"/>
    </source>
</evidence>
<evidence type="ECO:0000256" key="8">
    <source>
        <dbReference type="ARBA" id="ARBA00022989"/>
    </source>
</evidence>
<reference evidence="11 12" key="1">
    <citation type="submission" date="2022-03" db="EMBL/GenBank/DDBJ databases">
        <authorList>
            <person name="He Y."/>
        </authorList>
    </citation>
    <scope>NUCLEOTIDE SEQUENCE [LARGE SCALE GENOMIC DNA]</scope>
    <source>
        <strain evidence="11 12">TK19116</strain>
    </source>
</reference>
<keyword evidence="9 10" id="KW-0472">Membrane</keyword>
<dbReference type="EMBL" id="JAKZEU010000004">
    <property type="protein sequence ID" value="MCQ0971049.1"/>
    <property type="molecule type" value="Genomic_DNA"/>
</dbReference>
<dbReference type="Proteomes" id="UP001203945">
    <property type="component" value="Unassembled WGS sequence"/>
</dbReference>
<dbReference type="RefSeq" id="WP_255330068.1">
    <property type="nucleotide sequence ID" value="NZ_JAKZEU010000004.1"/>
</dbReference>
<name>A0ABT1MSC1_9RHOB</name>
<proteinExistence type="inferred from homology"/>
<keyword evidence="8 10" id="KW-1133">Transmembrane helix</keyword>
<keyword evidence="12" id="KW-1185">Reference proteome</keyword>
<feature type="transmembrane region" description="Helical" evidence="10">
    <location>
        <begin position="20"/>
        <end position="43"/>
    </location>
</feature>
<comment type="similarity">
    <text evidence="3 10">Belongs to the FliL family.</text>
</comment>
<keyword evidence="10" id="KW-0997">Cell inner membrane</keyword>
<organism evidence="11 12">
    <name type="scientific">Paracoccus albicereus</name>
    <dbReference type="NCBI Taxonomy" id="2922394"/>
    <lineage>
        <taxon>Bacteria</taxon>
        <taxon>Pseudomonadati</taxon>
        <taxon>Pseudomonadota</taxon>
        <taxon>Alphaproteobacteria</taxon>
        <taxon>Rhodobacterales</taxon>
        <taxon>Paracoccaceae</taxon>
        <taxon>Paracoccus</taxon>
    </lineage>
</organism>
<evidence type="ECO:0000313" key="12">
    <source>
        <dbReference type="Proteomes" id="UP001203945"/>
    </source>
</evidence>
<comment type="function">
    <text evidence="1 10">Controls the rotational direction of flagella during chemotaxis.</text>
</comment>
<evidence type="ECO:0000256" key="3">
    <source>
        <dbReference type="ARBA" id="ARBA00008281"/>
    </source>
</evidence>
<evidence type="ECO:0000256" key="2">
    <source>
        <dbReference type="ARBA" id="ARBA00004162"/>
    </source>
</evidence>